<evidence type="ECO:0000256" key="5">
    <source>
        <dbReference type="ARBA" id="ARBA00023015"/>
    </source>
</evidence>
<feature type="repeat" description="WD" evidence="8">
    <location>
        <begin position="463"/>
        <end position="504"/>
    </location>
</feature>
<dbReference type="Gene3D" id="2.130.10.10">
    <property type="entry name" value="YVTN repeat-like/Quinoprotein amine dehydrogenase"/>
    <property type="match status" value="2"/>
</dbReference>
<evidence type="ECO:0000256" key="3">
    <source>
        <dbReference type="ARBA" id="ARBA00022574"/>
    </source>
</evidence>
<dbReference type="Pfam" id="PF04494">
    <property type="entry name" value="TFIID_NTD2"/>
    <property type="match status" value="1"/>
</dbReference>
<evidence type="ECO:0000256" key="1">
    <source>
        <dbReference type="ARBA" id="ARBA00004123"/>
    </source>
</evidence>
<keyword evidence="6" id="KW-0804">Transcription</keyword>
<keyword evidence="11" id="KW-1185">Reference proteome</keyword>
<feature type="repeat" description="WD" evidence="8">
    <location>
        <begin position="337"/>
        <end position="378"/>
    </location>
</feature>
<evidence type="ECO:0000313" key="10">
    <source>
        <dbReference type="EMBL" id="KAK2578756.1"/>
    </source>
</evidence>
<feature type="repeat" description="WD" evidence="8">
    <location>
        <begin position="421"/>
        <end position="462"/>
    </location>
</feature>
<protein>
    <recommendedName>
        <fullName evidence="9">TFIID subunit TAF5 NTD2 domain-containing protein</fullName>
    </recommendedName>
</protein>
<organism evidence="10 11">
    <name type="scientific">Odynerus spinipes</name>
    <dbReference type="NCBI Taxonomy" id="1348599"/>
    <lineage>
        <taxon>Eukaryota</taxon>
        <taxon>Metazoa</taxon>
        <taxon>Ecdysozoa</taxon>
        <taxon>Arthropoda</taxon>
        <taxon>Hexapoda</taxon>
        <taxon>Insecta</taxon>
        <taxon>Pterygota</taxon>
        <taxon>Neoptera</taxon>
        <taxon>Endopterygota</taxon>
        <taxon>Hymenoptera</taxon>
        <taxon>Apocrita</taxon>
        <taxon>Aculeata</taxon>
        <taxon>Vespoidea</taxon>
        <taxon>Vespidae</taxon>
        <taxon>Eumeninae</taxon>
        <taxon>Odynerus</taxon>
    </lineage>
</organism>
<dbReference type="InterPro" id="IPR015943">
    <property type="entry name" value="WD40/YVTN_repeat-like_dom_sf"/>
</dbReference>
<dbReference type="PRINTS" id="PR00320">
    <property type="entry name" value="GPROTEINBRPT"/>
</dbReference>
<dbReference type="EMBL" id="JAIFRP010000178">
    <property type="protein sequence ID" value="KAK2578756.1"/>
    <property type="molecule type" value="Genomic_DNA"/>
</dbReference>
<keyword evidence="5" id="KW-0805">Transcription regulation</keyword>
<dbReference type="InterPro" id="IPR007582">
    <property type="entry name" value="TFIID_NTD2"/>
</dbReference>
<accession>A0AAD9RFF1</accession>
<name>A0AAD9RFF1_9HYME</name>
<evidence type="ECO:0000256" key="4">
    <source>
        <dbReference type="ARBA" id="ARBA00022737"/>
    </source>
</evidence>
<dbReference type="CDD" id="cd00200">
    <property type="entry name" value="WD40"/>
    <property type="match status" value="1"/>
</dbReference>
<dbReference type="PANTHER" id="PTHR19879">
    <property type="entry name" value="TRANSCRIPTION INITIATION FACTOR TFIID"/>
    <property type="match status" value="1"/>
</dbReference>
<dbReference type="SMART" id="SM00320">
    <property type="entry name" value="WD40"/>
    <property type="match status" value="6"/>
</dbReference>
<proteinExistence type="inferred from homology"/>
<comment type="similarity">
    <text evidence="2">Belongs to the WD repeat TAF5 family.</text>
</comment>
<sequence length="573" mass="64695">MKRSKSEVINATVESYLKRRHYQQAGDFLCKSDQSICQTGDEMTLSATVKWSMSRDNSIVFSAITIDTAAADQAYERLKMWVNVILNDKLKMELKGLLYPVFCHLYLEMLHAGNRQAAVQFLKSHQGEFINETEKSFLEELASVFSVQDIELRPLVNAFRTRKYKVDMSDVAHICLQQFLKKHGHITLMQIINTHVTIIKKVDSISMDIDINENRGQRPEVGINGHIEQPCGTGVDREMRELQEAIRLIQNSAWQPLRIFTVNNAIENASCGMVTPNLDKVAVGFSTAEIRLWGSSETVLVKPDFREPSVSLARSVPPWNKFSESNLFKDEAGAIVLRGHTDVVHDMRFISNADLLLTVSSDKDMRVWRLHDYTCAAVYNGHNYPIWCMDTSIFNLYIATGSHDRTAKLWSLDRKFPLRIFAGHFLDVNSIRFHPNARYLATGSADKTVRLWDKDDANLLRVYVGAQSTIYSLAFSPDGKYLAAAGDDKSISIWDLATNSLLTELKGHQDTVMNVDWSPDGQCIASASADGIVRLWSTQDYILVSNSGSKTSSNKTENFHAYSTYCSIAIKKF</sequence>
<dbReference type="PROSITE" id="PS50082">
    <property type="entry name" value="WD_REPEATS_2"/>
    <property type="match status" value="5"/>
</dbReference>
<feature type="domain" description="TFIID subunit TAF5 NTD2" evidence="9">
    <location>
        <begin position="68"/>
        <end position="196"/>
    </location>
</feature>
<keyword evidence="7" id="KW-0539">Nucleus</keyword>
<feature type="repeat" description="WD" evidence="8">
    <location>
        <begin position="505"/>
        <end position="546"/>
    </location>
</feature>
<dbReference type="InterPro" id="IPR001680">
    <property type="entry name" value="WD40_rpt"/>
</dbReference>
<dbReference type="InterPro" id="IPR019775">
    <property type="entry name" value="WD40_repeat_CS"/>
</dbReference>
<dbReference type="AlphaFoldDB" id="A0AAD9RFF1"/>
<evidence type="ECO:0000256" key="2">
    <source>
        <dbReference type="ARBA" id="ARBA00009435"/>
    </source>
</evidence>
<comment type="caution">
    <text evidence="10">The sequence shown here is derived from an EMBL/GenBank/DDBJ whole genome shotgun (WGS) entry which is preliminary data.</text>
</comment>
<feature type="repeat" description="WD" evidence="8">
    <location>
        <begin position="379"/>
        <end position="413"/>
    </location>
</feature>
<dbReference type="Gene3D" id="1.25.40.500">
    <property type="entry name" value="TFIID subunit TAF5, NTD2 domain"/>
    <property type="match status" value="1"/>
</dbReference>
<gene>
    <name evidence="10" type="ORF">KPH14_012281</name>
</gene>
<dbReference type="GO" id="GO:0005634">
    <property type="term" value="C:nucleus"/>
    <property type="evidence" value="ECO:0007669"/>
    <property type="project" value="UniProtKB-SubCell"/>
</dbReference>
<reference evidence="10" key="1">
    <citation type="submission" date="2021-08" db="EMBL/GenBank/DDBJ databases">
        <authorList>
            <person name="Misof B."/>
            <person name="Oliver O."/>
            <person name="Podsiadlowski L."/>
            <person name="Donath A."/>
            <person name="Peters R."/>
            <person name="Mayer C."/>
            <person name="Rust J."/>
            <person name="Gunkel S."/>
            <person name="Lesny P."/>
            <person name="Martin S."/>
            <person name="Oeyen J.P."/>
            <person name="Petersen M."/>
            <person name="Panagiotis P."/>
            <person name="Wilbrandt J."/>
            <person name="Tanja T."/>
        </authorList>
    </citation>
    <scope>NUCLEOTIDE SEQUENCE</scope>
    <source>
        <strain evidence="10">GBR_01_08_01A</strain>
        <tissue evidence="10">Thorax + abdomen</tissue>
    </source>
</reference>
<dbReference type="PROSITE" id="PS00678">
    <property type="entry name" value="WD_REPEATS_1"/>
    <property type="match status" value="1"/>
</dbReference>
<dbReference type="InterPro" id="IPR020472">
    <property type="entry name" value="WD40_PAC1"/>
</dbReference>
<keyword evidence="4" id="KW-0677">Repeat</keyword>
<dbReference type="PANTHER" id="PTHR19879:SF5">
    <property type="entry name" value="WD REPEAT-CONTAINING PROTEIN 55 HOMOLOG"/>
    <property type="match status" value="1"/>
</dbReference>
<keyword evidence="3 8" id="KW-0853">WD repeat</keyword>
<dbReference type="SUPFAM" id="SSF50978">
    <property type="entry name" value="WD40 repeat-like"/>
    <property type="match status" value="1"/>
</dbReference>
<dbReference type="Proteomes" id="UP001258017">
    <property type="component" value="Unassembled WGS sequence"/>
</dbReference>
<evidence type="ECO:0000259" key="9">
    <source>
        <dbReference type="Pfam" id="PF04494"/>
    </source>
</evidence>
<comment type="subcellular location">
    <subcellularLocation>
        <location evidence="1">Nucleus</location>
    </subcellularLocation>
</comment>
<evidence type="ECO:0000313" key="11">
    <source>
        <dbReference type="Proteomes" id="UP001258017"/>
    </source>
</evidence>
<reference evidence="10" key="2">
    <citation type="journal article" date="2023" name="Commun. Biol.">
        <title>Intrasexual cuticular hydrocarbon dimorphism in a wasp sheds light on hydrocarbon biosynthesis genes in Hymenoptera.</title>
        <authorList>
            <person name="Moris V.C."/>
            <person name="Podsiadlowski L."/>
            <person name="Martin S."/>
            <person name="Oeyen J.P."/>
            <person name="Donath A."/>
            <person name="Petersen M."/>
            <person name="Wilbrandt J."/>
            <person name="Misof B."/>
            <person name="Liedtke D."/>
            <person name="Thamm M."/>
            <person name="Scheiner R."/>
            <person name="Schmitt T."/>
            <person name="Niehuis O."/>
        </authorList>
    </citation>
    <scope>NUCLEOTIDE SEQUENCE</scope>
    <source>
        <strain evidence="10">GBR_01_08_01A</strain>
    </source>
</reference>
<dbReference type="CDD" id="cd08044">
    <property type="entry name" value="TAF5_NTD2"/>
    <property type="match status" value="1"/>
</dbReference>
<evidence type="ECO:0000256" key="6">
    <source>
        <dbReference type="ARBA" id="ARBA00023163"/>
    </source>
</evidence>
<evidence type="ECO:0000256" key="7">
    <source>
        <dbReference type="ARBA" id="ARBA00023242"/>
    </source>
</evidence>
<dbReference type="InterPro" id="IPR036322">
    <property type="entry name" value="WD40_repeat_dom_sf"/>
</dbReference>
<dbReference type="Pfam" id="PF00400">
    <property type="entry name" value="WD40"/>
    <property type="match status" value="5"/>
</dbReference>
<evidence type="ECO:0000256" key="8">
    <source>
        <dbReference type="PROSITE-ProRule" id="PRU00221"/>
    </source>
</evidence>
<dbReference type="PROSITE" id="PS50294">
    <property type="entry name" value="WD_REPEATS_REGION"/>
    <property type="match status" value="5"/>
</dbReference>
<dbReference type="SUPFAM" id="SSF160897">
    <property type="entry name" value="Taf5 N-terminal domain-like"/>
    <property type="match status" value="1"/>
</dbReference>
<dbReference type="InterPro" id="IPR037264">
    <property type="entry name" value="TFIID_NTD2_sf"/>
</dbReference>